<dbReference type="PRINTS" id="PR00469">
    <property type="entry name" value="PNDRDTASEII"/>
</dbReference>
<evidence type="ECO:0000256" key="1">
    <source>
        <dbReference type="ARBA" id="ARBA00023002"/>
    </source>
</evidence>
<dbReference type="PANTHER" id="PTHR42949">
    <property type="entry name" value="ANAEROBIC GLYCEROL-3-PHOSPHATE DEHYDROGENASE SUBUNIT B"/>
    <property type="match status" value="1"/>
</dbReference>
<dbReference type="Pfam" id="PF07992">
    <property type="entry name" value="Pyr_redox_2"/>
    <property type="match status" value="1"/>
</dbReference>
<dbReference type="InterPro" id="IPR051691">
    <property type="entry name" value="Metab_Enz_Cyan_OpOx_G3PDH"/>
</dbReference>
<sequence length="420" mass="45648">MSAVESFQREHPSTENADAIVVGGGPAGVAAALELKARGIARVMILDREPTLGGATRHCLHSPFGMREFRRIYFGPAYAQHLQRQAQEAGVDIRTGHSVVELGQDGVLLVTSARGVEALKARRIVMATGAREKPRSVWLLPGDRPVGVVTTGTLQSYVAFHGIMPFRRPLIIGSELVSFSALLTCLTHRTRPVAMIEPEPHPLARSPFHWFPRLVGVPFHCGATLTDIRGRDRVEEADIRLADGRILTVQCDGVLLTGRFTPEAALLNASPVDVAAGSAGPLIDQDGRMANPIFFASGNVLRAVETGGWAFREGHRVGASVADDLAREPCNAPGVPVAFADPLKLAVPAMLRPGGLDRPAFRDFQLRFTRRVQGRLSLRLDGMEVWSKTGLWRPERRVLVPIPGAAFEASQIAFHFRETN</sequence>
<reference evidence="3 4" key="1">
    <citation type="submission" date="2016-01" db="EMBL/GenBank/DDBJ databases">
        <authorList>
            <person name="Oliw E.H."/>
        </authorList>
    </citation>
    <scope>NUCLEOTIDE SEQUENCE [LARGE SCALE GENOMIC DNA]</scope>
    <source>
        <strain evidence="3 4">Kerr 14</strain>
    </source>
</reference>
<dbReference type="GO" id="GO:0016491">
    <property type="term" value="F:oxidoreductase activity"/>
    <property type="evidence" value="ECO:0007669"/>
    <property type="project" value="UniProtKB-KW"/>
</dbReference>
<evidence type="ECO:0000259" key="2">
    <source>
        <dbReference type="Pfam" id="PF07992"/>
    </source>
</evidence>
<dbReference type="Gene3D" id="3.50.50.60">
    <property type="entry name" value="FAD/NAD(P)-binding domain"/>
    <property type="match status" value="2"/>
</dbReference>
<protein>
    <submittedName>
        <fullName evidence="3">Putative oxidoreductase</fullName>
    </submittedName>
</protein>
<proteinExistence type="predicted"/>
<keyword evidence="1" id="KW-0560">Oxidoreductase</keyword>
<evidence type="ECO:0000313" key="3">
    <source>
        <dbReference type="EMBL" id="CUX63692.1"/>
    </source>
</evidence>
<dbReference type="PRINTS" id="PR00368">
    <property type="entry name" value="FADPNR"/>
</dbReference>
<dbReference type="RefSeq" id="WP_080867162.1">
    <property type="nucleotide sequence ID" value="NZ_LT009731.1"/>
</dbReference>
<evidence type="ECO:0000313" key="4">
    <source>
        <dbReference type="Proteomes" id="UP000191897"/>
    </source>
</evidence>
<name>A0A1S7S755_AGRTU</name>
<dbReference type="PANTHER" id="PTHR42949:SF3">
    <property type="entry name" value="ANAEROBIC GLYCEROL-3-PHOSPHATE DEHYDROGENASE SUBUNIT B"/>
    <property type="match status" value="1"/>
</dbReference>
<dbReference type="EMBL" id="FBWC01000031">
    <property type="protein sequence ID" value="CUX63692.1"/>
    <property type="molecule type" value="Genomic_DNA"/>
</dbReference>
<dbReference type="InterPro" id="IPR023753">
    <property type="entry name" value="FAD/NAD-binding_dom"/>
</dbReference>
<gene>
    <name evidence="3" type="ORF">AGR4C_Lc90124</name>
</gene>
<dbReference type="InterPro" id="IPR036188">
    <property type="entry name" value="FAD/NAD-bd_sf"/>
</dbReference>
<dbReference type="AlphaFoldDB" id="A0A1S7S755"/>
<feature type="domain" description="FAD/NAD(P)-binding" evidence="2">
    <location>
        <begin position="18"/>
        <end position="310"/>
    </location>
</feature>
<dbReference type="Proteomes" id="UP000191897">
    <property type="component" value="Unassembled WGS sequence"/>
</dbReference>
<accession>A0A1S7S755</accession>
<organism evidence="3 4">
    <name type="scientific">Agrobacterium tumefaciens str. Kerr 14</name>
    <dbReference type="NCBI Taxonomy" id="1183424"/>
    <lineage>
        <taxon>Bacteria</taxon>
        <taxon>Pseudomonadati</taxon>
        <taxon>Pseudomonadota</taxon>
        <taxon>Alphaproteobacteria</taxon>
        <taxon>Hyphomicrobiales</taxon>
        <taxon>Rhizobiaceae</taxon>
        <taxon>Rhizobium/Agrobacterium group</taxon>
        <taxon>Agrobacterium</taxon>
        <taxon>Agrobacterium tumefaciens complex</taxon>
    </lineage>
</organism>
<dbReference type="SUPFAM" id="SSF51905">
    <property type="entry name" value="FAD/NAD(P)-binding domain"/>
    <property type="match status" value="1"/>
</dbReference>